<dbReference type="InterPro" id="IPR022051">
    <property type="entry name" value="DUF3611"/>
</dbReference>
<sequence length="283" mass="29872">MLARAQLAGAPAAVAGRPITRGSRLIARLARQAPRRSLAAVPRASYGGQQQFGGQQQQGQGMYPPIYQTPQETGGRLDAAQEDMLRVGTALRNIGWLSFWGQLALTVVSTVILLFSTGVPSATGVQFSFIDIATLLGIVCGYLSTFLAWSYTRAGAKMGRLQEVKLASIAGTVIANSSLNLVGLGATIIALQATVGSLVAKTLSAASAAGFYGQRTAPPPAAFDVFSVQACTNTIMAHFVGMLFSNWLLTVVNKFNKRQAEREEAFAADTAPSAPPMPGQFKY</sequence>
<keyword evidence="4" id="KW-1185">Reference proteome</keyword>
<dbReference type="PANTHER" id="PTHR34548">
    <property type="entry name" value="PROTEIN TIC 21, CHLOROPLASTIC"/>
    <property type="match status" value="1"/>
</dbReference>
<feature type="transmembrane region" description="Helical" evidence="2">
    <location>
        <begin position="94"/>
        <end position="115"/>
    </location>
</feature>
<dbReference type="PANTHER" id="PTHR34548:SF2">
    <property type="entry name" value="PROTEIN TIC 21, CHLOROPLASTIC"/>
    <property type="match status" value="1"/>
</dbReference>
<comment type="caution">
    <text evidence="3">The sequence shown here is derived from an EMBL/GenBank/DDBJ whole genome shotgun (WGS) entry which is preliminary data.</text>
</comment>
<dbReference type="EMBL" id="LHPG02000009">
    <property type="protein sequence ID" value="PRW56211.1"/>
    <property type="molecule type" value="Genomic_DNA"/>
</dbReference>
<feature type="transmembrane region" description="Helical" evidence="2">
    <location>
        <begin position="127"/>
        <end position="149"/>
    </location>
</feature>
<gene>
    <name evidence="3" type="ORF">C2E21_5309</name>
</gene>
<dbReference type="AlphaFoldDB" id="A0A2P6TQ95"/>
<keyword evidence="2" id="KW-1133">Transmembrane helix</keyword>
<proteinExistence type="predicted"/>
<feature type="transmembrane region" description="Helical" evidence="2">
    <location>
        <begin position="169"/>
        <end position="191"/>
    </location>
</feature>
<feature type="region of interest" description="Disordered" evidence="1">
    <location>
        <begin position="41"/>
        <end position="67"/>
    </location>
</feature>
<reference evidence="3 4" key="1">
    <citation type="journal article" date="2018" name="Plant J.">
        <title>Genome sequences of Chlorella sorokiniana UTEX 1602 and Micractinium conductrix SAG 241.80: implications to maltose excretion by a green alga.</title>
        <authorList>
            <person name="Arriola M.B."/>
            <person name="Velmurugan N."/>
            <person name="Zhang Y."/>
            <person name="Plunkett M.H."/>
            <person name="Hondzo H."/>
            <person name="Barney B.M."/>
        </authorList>
    </citation>
    <scope>NUCLEOTIDE SEQUENCE [LARGE SCALE GENOMIC DNA]</scope>
    <source>
        <strain evidence="4">UTEX 1602</strain>
    </source>
</reference>
<evidence type="ECO:0000256" key="1">
    <source>
        <dbReference type="SAM" id="MobiDB-lite"/>
    </source>
</evidence>
<protein>
    <submittedName>
        <fullName evidence="3">TIC chloroplastic</fullName>
    </submittedName>
</protein>
<feature type="transmembrane region" description="Helical" evidence="2">
    <location>
        <begin position="235"/>
        <end position="252"/>
    </location>
</feature>
<keyword evidence="2" id="KW-0472">Membrane</keyword>
<name>A0A2P6TQ95_CHLSO</name>
<organism evidence="3 4">
    <name type="scientific">Chlorella sorokiniana</name>
    <name type="common">Freshwater green alga</name>
    <dbReference type="NCBI Taxonomy" id="3076"/>
    <lineage>
        <taxon>Eukaryota</taxon>
        <taxon>Viridiplantae</taxon>
        <taxon>Chlorophyta</taxon>
        <taxon>core chlorophytes</taxon>
        <taxon>Trebouxiophyceae</taxon>
        <taxon>Chlorellales</taxon>
        <taxon>Chlorellaceae</taxon>
        <taxon>Chlorella clade</taxon>
        <taxon>Chlorella</taxon>
    </lineage>
</organism>
<dbReference type="Pfam" id="PF12263">
    <property type="entry name" value="DUF3611"/>
    <property type="match status" value="1"/>
</dbReference>
<evidence type="ECO:0000256" key="2">
    <source>
        <dbReference type="SAM" id="Phobius"/>
    </source>
</evidence>
<evidence type="ECO:0000313" key="3">
    <source>
        <dbReference type="EMBL" id="PRW56211.1"/>
    </source>
</evidence>
<accession>A0A2P6TQ95</accession>
<dbReference type="OrthoDB" id="5900at2759"/>
<dbReference type="Proteomes" id="UP000239899">
    <property type="component" value="Unassembled WGS sequence"/>
</dbReference>
<dbReference type="STRING" id="3076.A0A2P6TQ95"/>
<keyword evidence="2" id="KW-0812">Transmembrane</keyword>
<evidence type="ECO:0000313" key="4">
    <source>
        <dbReference type="Proteomes" id="UP000239899"/>
    </source>
</evidence>
<feature type="compositionally biased region" description="Low complexity" evidence="1">
    <location>
        <begin position="47"/>
        <end position="61"/>
    </location>
</feature>